<dbReference type="OMA" id="EDNICEI"/>
<feature type="domain" description="Subtelomeric hrmA-associated cluster protein AFUB-079030/YDR124W-like helical bundle" evidence="2">
    <location>
        <begin position="87"/>
        <end position="196"/>
    </location>
</feature>
<dbReference type="Proteomes" id="UP000000599">
    <property type="component" value="Chromosome G"/>
</dbReference>
<evidence type="ECO:0000256" key="1">
    <source>
        <dbReference type="SAM" id="MobiDB-lite"/>
    </source>
</evidence>
<dbReference type="RefSeq" id="XP_461824.1">
    <property type="nucleotide sequence ID" value="XM_461824.1"/>
</dbReference>
<dbReference type="VEuPathDB" id="FungiDB:DEHA2G06380g"/>
<sequence>MSVTKIIKSLEEINSQYGTSFVLITKSIDLHSKFEIFNSSNFDREKINHLRSIIVDGNERYEDNICEIKPVLKECYLLEISKRSTLQLFDQYYDLMSSLSQAVCKTIAKEWIKVAEPKKQALYPYKFYNTSKPPWWPARVNHIEPDHLDKDSRINVLINIVRNPLFDIQALKLRTSVLEFKYPITLRILNEIYYLAVYDRLFFGKGRENEVQAGILSKLAHEEREKLDSDKIGIVVSDIRSASAGIRHRGLIMVRQIREGWLNNDTFLLNTLPSTDRSIEDEDNGIKRVANSSDTPELEDRKRKSSQLSEEENYATEDIKRHQTSESSLGNSPGIIHVKQDPDYLNNFKEFDYEAVSQEIVNHLDSAMENYTSSPSSDEFYI</sequence>
<evidence type="ECO:0000313" key="3">
    <source>
        <dbReference type="EMBL" id="CAG90285.1"/>
    </source>
</evidence>
<evidence type="ECO:0000259" key="2">
    <source>
        <dbReference type="Pfam" id="PF11001"/>
    </source>
</evidence>
<evidence type="ECO:0000313" key="4">
    <source>
        <dbReference type="Proteomes" id="UP000000599"/>
    </source>
</evidence>
<protein>
    <submittedName>
        <fullName evidence="3">DEHA2G06380p</fullName>
    </submittedName>
</protein>
<dbReference type="HOGENOM" id="CLU_659070_0_0_1"/>
<keyword evidence="4" id="KW-1185">Reference proteome</keyword>
<dbReference type="InterPro" id="IPR021264">
    <property type="entry name" value="AFUB_079030/YDR124W-like"/>
</dbReference>
<dbReference type="AlphaFoldDB" id="Q6BIZ7"/>
<dbReference type="FunCoup" id="Q6BIZ7">
    <property type="interactions" value="52"/>
</dbReference>
<name>Q6BIZ7_DEBHA</name>
<feature type="region of interest" description="Disordered" evidence="1">
    <location>
        <begin position="279"/>
        <end position="335"/>
    </location>
</feature>
<dbReference type="OrthoDB" id="5338458at2759"/>
<dbReference type="eggNOG" id="ENOG502S0ES">
    <property type="taxonomic scope" value="Eukaryota"/>
</dbReference>
<dbReference type="EMBL" id="CR382139">
    <property type="protein sequence ID" value="CAG90285.1"/>
    <property type="molecule type" value="Genomic_DNA"/>
</dbReference>
<dbReference type="PANTHER" id="PTHR36102:SF1">
    <property type="entry name" value="YDR124W-LIKE HELICAL BUNDLE DOMAIN-CONTAINING PROTEIN"/>
    <property type="match status" value="1"/>
</dbReference>
<dbReference type="Pfam" id="PF11001">
    <property type="entry name" value="AFUB_07903_YDR124W_hel"/>
    <property type="match status" value="1"/>
</dbReference>
<dbReference type="PANTHER" id="PTHR36102">
    <property type="entry name" value="CHROMOSOME 10, WHOLE GENOME SHOTGUN SEQUENCE"/>
    <property type="match status" value="1"/>
</dbReference>
<dbReference type="KEGG" id="dha:DEHA2G06380g"/>
<gene>
    <name evidence="3" type="ordered locus">DEHA2G06380g</name>
</gene>
<dbReference type="InParanoid" id="Q6BIZ7"/>
<reference evidence="3 4" key="1">
    <citation type="journal article" date="2004" name="Nature">
        <title>Genome evolution in yeasts.</title>
        <authorList>
            <consortium name="Genolevures"/>
            <person name="Dujon B."/>
            <person name="Sherman D."/>
            <person name="Fischer G."/>
            <person name="Durrens P."/>
            <person name="Casaregola S."/>
            <person name="Lafontaine I."/>
            <person name="de Montigny J."/>
            <person name="Marck C."/>
            <person name="Neuveglise C."/>
            <person name="Talla E."/>
            <person name="Goffard N."/>
            <person name="Frangeul L."/>
            <person name="Aigle M."/>
            <person name="Anthouard V."/>
            <person name="Babour A."/>
            <person name="Barbe V."/>
            <person name="Barnay S."/>
            <person name="Blanchin S."/>
            <person name="Beckerich J.M."/>
            <person name="Beyne E."/>
            <person name="Bleykasten C."/>
            <person name="Boisrame A."/>
            <person name="Boyer J."/>
            <person name="Cattolico L."/>
            <person name="Confanioleri F."/>
            <person name="de Daruvar A."/>
            <person name="Despons L."/>
            <person name="Fabre E."/>
            <person name="Fairhead C."/>
            <person name="Ferry-Dumazet H."/>
            <person name="Groppi A."/>
            <person name="Hantraye F."/>
            <person name="Hennequin C."/>
            <person name="Jauniaux N."/>
            <person name="Joyet P."/>
            <person name="Kachouri R."/>
            <person name="Kerrest A."/>
            <person name="Koszul R."/>
            <person name="Lemaire M."/>
            <person name="Lesur I."/>
            <person name="Ma L."/>
            <person name="Muller H."/>
            <person name="Nicaud J.M."/>
            <person name="Nikolski M."/>
            <person name="Oztas S."/>
            <person name="Ozier-Kalogeropoulos O."/>
            <person name="Pellenz S."/>
            <person name="Potier S."/>
            <person name="Richard G.F."/>
            <person name="Straub M.L."/>
            <person name="Suleau A."/>
            <person name="Swennene D."/>
            <person name="Tekaia F."/>
            <person name="Wesolowski-Louvel M."/>
            <person name="Westhof E."/>
            <person name="Wirth B."/>
            <person name="Zeniou-Meyer M."/>
            <person name="Zivanovic I."/>
            <person name="Bolotin-Fukuhara M."/>
            <person name="Thierry A."/>
            <person name="Bouchier C."/>
            <person name="Caudron B."/>
            <person name="Scarpelli C."/>
            <person name="Gaillardin C."/>
            <person name="Weissenbach J."/>
            <person name="Wincker P."/>
            <person name="Souciet J.L."/>
        </authorList>
    </citation>
    <scope>NUCLEOTIDE SEQUENCE [LARGE SCALE GENOMIC DNA]</scope>
    <source>
        <strain evidence="4">ATCC 36239 / CBS 767 / BCRC 21394 / JCM 1990 / NBRC 0083 / IGC 2968</strain>
    </source>
</reference>
<accession>Q6BIZ7</accession>
<proteinExistence type="predicted"/>
<dbReference type="GeneID" id="2904703"/>
<organism evidence="3 4">
    <name type="scientific">Debaryomyces hansenii (strain ATCC 36239 / CBS 767 / BCRC 21394 / JCM 1990 / NBRC 0083 / IGC 2968)</name>
    <name type="common">Yeast</name>
    <name type="synonym">Torulaspora hansenii</name>
    <dbReference type="NCBI Taxonomy" id="284592"/>
    <lineage>
        <taxon>Eukaryota</taxon>
        <taxon>Fungi</taxon>
        <taxon>Dikarya</taxon>
        <taxon>Ascomycota</taxon>
        <taxon>Saccharomycotina</taxon>
        <taxon>Pichiomycetes</taxon>
        <taxon>Debaryomycetaceae</taxon>
        <taxon>Debaryomyces</taxon>
    </lineage>
</organism>
<dbReference type="STRING" id="284592.Q6BIZ7"/>
<dbReference type="InterPro" id="IPR047092">
    <property type="entry name" value="AFUB_07903/YDR124W-like_hel"/>
</dbReference>